<dbReference type="Gene3D" id="2.115.10.20">
    <property type="entry name" value="Glycosyl hydrolase domain, family 43"/>
    <property type="match status" value="1"/>
</dbReference>
<dbReference type="SMART" id="SM00640">
    <property type="entry name" value="Glyco_32"/>
    <property type="match status" value="1"/>
</dbReference>
<accession>A0A1G5S5T5</accession>
<dbReference type="GO" id="GO:0004564">
    <property type="term" value="F:beta-fructofuranosidase activity"/>
    <property type="evidence" value="ECO:0007669"/>
    <property type="project" value="UniProtKB-EC"/>
</dbReference>
<feature type="domain" description="Glycosyl hydrolase family 32 N-terminal" evidence="10">
    <location>
        <begin position="14"/>
        <end position="324"/>
    </location>
</feature>
<dbReference type="EC" id="3.2.1.26" evidence="3 8"/>
<dbReference type="GO" id="GO:0005985">
    <property type="term" value="P:sucrose metabolic process"/>
    <property type="evidence" value="ECO:0007669"/>
    <property type="project" value="UniProtKB-UniPathway"/>
</dbReference>
<evidence type="ECO:0000256" key="9">
    <source>
        <dbReference type="RuleBase" id="RU365015"/>
    </source>
</evidence>
<reference evidence="12 13" key="1">
    <citation type="submission" date="2016-10" db="EMBL/GenBank/DDBJ databases">
        <authorList>
            <person name="de Groot N.N."/>
        </authorList>
    </citation>
    <scope>NUCLEOTIDE SEQUENCE [LARGE SCALE GENOMIC DNA]</scope>
    <source>
        <strain evidence="12 13">DSM 10317</strain>
    </source>
</reference>
<evidence type="ECO:0000313" key="13">
    <source>
        <dbReference type="Proteomes" id="UP000199428"/>
    </source>
</evidence>
<gene>
    <name evidence="12" type="ORF">SAMN02910350_02871</name>
</gene>
<keyword evidence="5 8" id="KW-0378">Hydrolase</keyword>
<comment type="pathway">
    <text evidence="1 9">Glycan biosynthesis; sucrose metabolism.</text>
</comment>
<organism evidence="12 13">
    <name type="scientific">Pseudobutyrivibrio xylanivorans</name>
    <dbReference type="NCBI Taxonomy" id="185007"/>
    <lineage>
        <taxon>Bacteria</taxon>
        <taxon>Bacillati</taxon>
        <taxon>Bacillota</taxon>
        <taxon>Clostridia</taxon>
        <taxon>Lachnospirales</taxon>
        <taxon>Lachnospiraceae</taxon>
        <taxon>Pseudobutyrivibrio</taxon>
    </lineage>
</organism>
<dbReference type="EMBL" id="FMWK01000023">
    <property type="protein sequence ID" value="SCZ81558.1"/>
    <property type="molecule type" value="Genomic_DNA"/>
</dbReference>
<evidence type="ECO:0000256" key="4">
    <source>
        <dbReference type="ARBA" id="ARBA00019623"/>
    </source>
</evidence>
<dbReference type="GO" id="GO:0005737">
    <property type="term" value="C:cytoplasm"/>
    <property type="evidence" value="ECO:0007669"/>
    <property type="project" value="UniProtKB-SubCell"/>
</dbReference>
<dbReference type="InterPro" id="IPR051214">
    <property type="entry name" value="GH32_Enzymes"/>
</dbReference>
<dbReference type="InterPro" id="IPR006232">
    <property type="entry name" value="Suc6P_hydrolase"/>
</dbReference>
<evidence type="ECO:0000256" key="8">
    <source>
        <dbReference type="RuleBase" id="RU362110"/>
    </source>
</evidence>
<dbReference type="InterPro" id="IPR001362">
    <property type="entry name" value="Glyco_hydro_32"/>
</dbReference>
<keyword evidence="6 8" id="KW-0326">Glycosidase</keyword>
<evidence type="ECO:0000256" key="2">
    <source>
        <dbReference type="ARBA" id="ARBA00009902"/>
    </source>
</evidence>
<keyword evidence="9" id="KW-0963">Cytoplasm</keyword>
<evidence type="ECO:0000256" key="7">
    <source>
        <dbReference type="ARBA" id="ARBA00033367"/>
    </source>
</evidence>
<dbReference type="Proteomes" id="UP000199428">
    <property type="component" value="Unassembled WGS sequence"/>
</dbReference>
<evidence type="ECO:0000259" key="11">
    <source>
        <dbReference type="Pfam" id="PF08244"/>
    </source>
</evidence>
<evidence type="ECO:0000256" key="3">
    <source>
        <dbReference type="ARBA" id="ARBA00012758"/>
    </source>
</evidence>
<dbReference type="InterPro" id="IPR013189">
    <property type="entry name" value="Glyco_hydro_32_C"/>
</dbReference>
<dbReference type="PANTHER" id="PTHR43101:SF1">
    <property type="entry name" value="BETA-FRUCTOSIDASE"/>
    <property type="match status" value="1"/>
</dbReference>
<evidence type="ECO:0000256" key="6">
    <source>
        <dbReference type="ARBA" id="ARBA00023295"/>
    </source>
</evidence>
<comment type="catalytic activity">
    <reaction evidence="8">
        <text>Hydrolysis of terminal non-reducing beta-D-fructofuranoside residues in beta-D-fructofuranosides.</text>
        <dbReference type="EC" id="3.2.1.26"/>
    </reaction>
</comment>
<dbReference type="Pfam" id="PF08244">
    <property type="entry name" value="Glyco_hydro_32C"/>
    <property type="match status" value="1"/>
</dbReference>
<dbReference type="AlphaFoldDB" id="A0A1G5S5T5"/>
<evidence type="ECO:0000313" key="12">
    <source>
        <dbReference type="EMBL" id="SCZ81558.1"/>
    </source>
</evidence>
<dbReference type="InterPro" id="IPR013320">
    <property type="entry name" value="ConA-like_dom_sf"/>
</dbReference>
<comment type="function">
    <text evidence="9">Enables the bacterium to metabolize sucrose as a sole carbon source.</text>
</comment>
<dbReference type="PANTHER" id="PTHR43101">
    <property type="entry name" value="BETA-FRUCTOSIDASE"/>
    <property type="match status" value="1"/>
</dbReference>
<feature type="domain" description="Glycosyl hydrolase family 32 C-terminal" evidence="11">
    <location>
        <begin position="360"/>
        <end position="441"/>
    </location>
</feature>
<comment type="subcellular location">
    <subcellularLocation>
        <location evidence="9">Cytoplasm</location>
    </subcellularLocation>
</comment>
<dbReference type="PROSITE" id="PS00609">
    <property type="entry name" value="GLYCOSYL_HYDROL_F32"/>
    <property type="match status" value="1"/>
</dbReference>
<sequence>MSLKDKKYLTPRFHLFPTAGWLNDPNGLCQLDGVHHIFFQYSPDNPKGGEKDWGHYSTKDFINYEFSGVFMKPDLPEDISGVYSGCAYVEDNKMYIYYTGNVKHPGDYDYILEGRESNTILVTSKDGIAASEKRVLLRSQDYPDSLSLHVRDPKVWCQDGVYYMTLGARTKKDEGCVILFKSDDKVNWEFSHFIEKADYGYMWECPDLFYVGDKQFLSVSPQGVEAQEYRFQNIYQSGYFTAKADLLADGKSLGEFTEWDYGFDFYAPQTYVDENKRVILIAWMGMPDAEYGHDISIEDGWQHMLSLPRELVYDSKSGKLIQKPIAEIKELRERKIDIKNLADSDTYELDLSGFGQDDFTIQFNKGFKVKYSKLKNDLVFSFTDTELGSNRTSRKLKFAEGEKIENMKIYVDTCSIEIFINDGLYTFTTKYFKEKDVKNTISIEGNIENIEAYSLKHFNVVMK</sequence>
<dbReference type="UniPathway" id="UPA00238"/>
<dbReference type="InterPro" id="IPR023296">
    <property type="entry name" value="Glyco_hydro_beta-prop_sf"/>
</dbReference>
<dbReference type="InterPro" id="IPR018053">
    <property type="entry name" value="Glyco_hydro_32_AS"/>
</dbReference>
<comment type="similarity">
    <text evidence="2 8">Belongs to the glycosyl hydrolase 32 family.</text>
</comment>
<dbReference type="NCBIfam" id="TIGR01322">
    <property type="entry name" value="scrB_fam"/>
    <property type="match status" value="1"/>
</dbReference>
<evidence type="ECO:0000256" key="1">
    <source>
        <dbReference type="ARBA" id="ARBA00004914"/>
    </source>
</evidence>
<evidence type="ECO:0000256" key="5">
    <source>
        <dbReference type="ARBA" id="ARBA00022801"/>
    </source>
</evidence>
<dbReference type="SUPFAM" id="SSF75005">
    <property type="entry name" value="Arabinanase/levansucrase/invertase"/>
    <property type="match status" value="1"/>
</dbReference>
<protein>
    <recommendedName>
        <fullName evidence="4 8">Sucrose-6-phosphate hydrolase</fullName>
        <ecNumber evidence="3 8">3.2.1.26</ecNumber>
    </recommendedName>
    <alternativeName>
        <fullName evidence="7 9">Invertase</fullName>
    </alternativeName>
</protein>
<evidence type="ECO:0000259" key="10">
    <source>
        <dbReference type="Pfam" id="PF00251"/>
    </source>
</evidence>
<proteinExistence type="inferred from homology"/>
<dbReference type="InterPro" id="IPR013148">
    <property type="entry name" value="Glyco_hydro_32_N"/>
</dbReference>
<dbReference type="Pfam" id="PF00251">
    <property type="entry name" value="Glyco_hydro_32N"/>
    <property type="match status" value="1"/>
</dbReference>
<dbReference type="CDD" id="cd18623">
    <property type="entry name" value="GH32_ScrB-like"/>
    <property type="match status" value="1"/>
</dbReference>
<name>A0A1G5S5T5_PSEXY</name>
<dbReference type="Gene3D" id="2.60.120.560">
    <property type="entry name" value="Exo-inulinase, domain 1"/>
    <property type="match status" value="1"/>
</dbReference>
<dbReference type="SUPFAM" id="SSF49899">
    <property type="entry name" value="Concanavalin A-like lectins/glucanases"/>
    <property type="match status" value="1"/>
</dbReference>
<dbReference type="RefSeq" id="WP_090164298.1">
    <property type="nucleotide sequence ID" value="NZ_FMWK01000023.1"/>
</dbReference>
<keyword evidence="9" id="KW-0119">Carbohydrate metabolism</keyword>